<protein>
    <submittedName>
        <fullName evidence="6">Peptidase E</fullName>
    </submittedName>
</protein>
<feature type="region of interest" description="Disordered" evidence="5">
    <location>
        <begin position="245"/>
        <end position="279"/>
    </location>
</feature>
<organism evidence="6 7">
    <name type="scientific">Cnuibacter physcomitrellae</name>
    <dbReference type="NCBI Taxonomy" id="1619308"/>
    <lineage>
        <taxon>Bacteria</taxon>
        <taxon>Bacillati</taxon>
        <taxon>Actinomycetota</taxon>
        <taxon>Actinomycetes</taxon>
        <taxon>Micrococcales</taxon>
        <taxon>Microbacteriaceae</taxon>
        <taxon>Cnuibacter</taxon>
    </lineage>
</organism>
<keyword evidence="4" id="KW-0720">Serine protease</keyword>
<evidence type="ECO:0000256" key="1">
    <source>
        <dbReference type="ARBA" id="ARBA00006534"/>
    </source>
</evidence>
<evidence type="ECO:0000313" key="6">
    <source>
        <dbReference type="EMBL" id="ARJ05944.1"/>
    </source>
</evidence>
<dbReference type="PANTHER" id="PTHR20842:SF0">
    <property type="entry name" value="ALPHA-ASPARTYL DIPEPTIDASE"/>
    <property type="match status" value="1"/>
</dbReference>
<dbReference type="Proteomes" id="UP000192775">
    <property type="component" value="Chromosome"/>
</dbReference>
<dbReference type="Pfam" id="PF03575">
    <property type="entry name" value="Peptidase_S51"/>
    <property type="match status" value="1"/>
</dbReference>
<dbReference type="InterPro" id="IPR005320">
    <property type="entry name" value="Peptidase_S51"/>
</dbReference>
<comment type="similarity">
    <text evidence="1">Belongs to the peptidase S51 family.</text>
</comment>
<dbReference type="InterPro" id="IPR029062">
    <property type="entry name" value="Class_I_gatase-like"/>
</dbReference>
<dbReference type="Gene3D" id="3.40.50.880">
    <property type="match status" value="1"/>
</dbReference>
<sequence>MTAAEPTIVATCAGLVGGEWTDLAYGPVMLHALSLARVEGRRPRVLHVNTAGGDPRGAEGPEIEAAWAAGAEARHLRLFPHPNTPDVSSFVLEHDLVWVSGGSVANLAALWRLHGVDRAMRAAWEAGVVLAGGSAGGVIWHEGGTTSSFGPSISAFTTGLGLVPGALAVHYDSDARRRESFHRSIVDGTLSGGFALEEGTGVVYRGAGPHPSVEAVTERAGARVRRVLLDDGGRVAEHDVPARLVVAPADATGPPGALPERPPVPPGTTTDTTPSRSRP</sequence>
<proteinExistence type="inferred from homology"/>
<keyword evidence="2" id="KW-0645">Protease</keyword>
<dbReference type="KEGG" id="cphy:B5808_12455"/>
<accession>A0A1X9LL85</accession>
<gene>
    <name evidence="6" type="ORF">B5808_12455</name>
</gene>
<reference evidence="6 7" key="1">
    <citation type="submission" date="2017-04" db="EMBL/GenBank/DDBJ databases">
        <authorList>
            <person name="Afonso C.L."/>
            <person name="Miller P.J."/>
            <person name="Scott M.A."/>
            <person name="Spackman E."/>
            <person name="Goraichik I."/>
            <person name="Dimitrov K.M."/>
            <person name="Suarez D.L."/>
            <person name="Swayne D.E."/>
        </authorList>
    </citation>
    <scope>NUCLEOTIDE SEQUENCE [LARGE SCALE GENOMIC DNA]</scope>
    <source>
        <strain evidence="7">XA(T)</strain>
    </source>
</reference>
<name>A0A1X9LL85_9MICO</name>
<dbReference type="RefSeq" id="WP_085020082.1">
    <property type="nucleotide sequence ID" value="NZ_BMHD01000001.1"/>
</dbReference>
<evidence type="ECO:0000313" key="7">
    <source>
        <dbReference type="Proteomes" id="UP000192775"/>
    </source>
</evidence>
<dbReference type="SUPFAM" id="SSF52317">
    <property type="entry name" value="Class I glutamine amidotransferase-like"/>
    <property type="match status" value="1"/>
</dbReference>
<keyword evidence="3" id="KW-0378">Hydrolase</keyword>
<dbReference type="AlphaFoldDB" id="A0A1X9LL85"/>
<dbReference type="EMBL" id="CP020715">
    <property type="protein sequence ID" value="ARJ05944.1"/>
    <property type="molecule type" value="Genomic_DNA"/>
</dbReference>
<feature type="compositionally biased region" description="Pro residues" evidence="5">
    <location>
        <begin position="256"/>
        <end position="266"/>
    </location>
</feature>
<evidence type="ECO:0000256" key="4">
    <source>
        <dbReference type="ARBA" id="ARBA00022825"/>
    </source>
</evidence>
<dbReference type="GO" id="GO:0006508">
    <property type="term" value="P:proteolysis"/>
    <property type="evidence" value="ECO:0007669"/>
    <property type="project" value="UniProtKB-KW"/>
</dbReference>
<feature type="compositionally biased region" description="Low complexity" evidence="5">
    <location>
        <begin position="267"/>
        <end position="279"/>
    </location>
</feature>
<keyword evidence="7" id="KW-1185">Reference proteome</keyword>
<evidence type="ECO:0000256" key="5">
    <source>
        <dbReference type="SAM" id="MobiDB-lite"/>
    </source>
</evidence>
<dbReference type="PANTHER" id="PTHR20842">
    <property type="entry name" value="PROTEASE S51 ALPHA-ASPARTYL DIPEPTIDASE"/>
    <property type="match status" value="1"/>
</dbReference>
<dbReference type="STRING" id="1619308.B5808_12455"/>
<evidence type="ECO:0000256" key="2">
    <source>
        <dbReference type="ARBA" id="ARBA00022670"/>
    </source>
</evidence>
<evidence type="ECO:0000256" key="3">
    <source>
        <dbReference type="ARBA" id="ARBA00022801"/>
    </source>
</evidence>
<dbReference type="GO" id="GO:0008236">
    <property type="term" value="F:serine-type peptidase activity"/>
    <property type="evidence" value="ECO:0007669"/>
    <property type="project" value="UniProtKB-KW"/>
</dbReference>